<dbReference type="Pfam" id="PF00702">
    <property type="entry name" value="Hydrolase"/>
    <property type="match status" value="1"/>
</dbReference>
<keyword evidence="3 5" id="KW-0378">Hydrolase</keyword>
<comment type="cofactor">
    <cofactor evidence="1">
        <name>Mg(2+)</name>
        <dbReference type="ChEBI" id="CHEBI:18420"/>
    </cofactor>
</comment>
<dbReference type="InterPro" id="IPR023214">
    <property type="entry name" value="HAD_sf"/>
</dbReference>
<keyword evidence="4" id="KW-0460">Magnesium</keyword>
<gene>
    <name evidence="5" type="ORF">JY651_22345</name>
</gene>
<dbReference type="GO" id="GO:0016787">
    <property type="term" value="F:hydrolase activity"/>
    <property type="evidence" value="ECO:0007669"/>
    <property type="project" value="UniProtKB-KW"/>
</dbReference>
<protein>
    <submittedName>
        <fullName evidence="5">HAD family hydrolase</fullName>
    </submittedName>
</protein>
<evidence type="ECO:0000256" key="4">
    <source>
        <dbReference type="ARBA" id="ARBA00022842"/>
    </source>
</evidence>
<dbReference type="NCBIfam" id="TIGR01509">
    <property type="entry name" value="HAD-SF-IA-v3"/>
    <property type="match status" value="1"/>
</dbReference>
<evidence type="ECO:0000256" key="2">
    <source>
        <dbReference type="ARBA" id="ARBA00022723"/>
    </source>
</evidence>
<dbReference type="PANTHER" id="PTHR46470:SF2">
    <property type="entry name" value="GLYCERALDEHYDE 3-PHOSPHATE PHOSPHATASE"/>
    <property type="match status" value="1"/>
</dbReference>
<reference evidence="5 6" key="1">
    <citation type="submission" date="2021-02" db="EMBL/GenBank/DDBJ databases">
        <title>De Novo genome assembly of isolated myxobacteria.</title>
        <authorList>
            <person name="Stevens D.C."/>
        </authorList>
    </citation>
    <scope>NUCLEOTIDE SEQUENCE [LARGE SCALE GENOMIC DNA]</scope>
    <source>
        <strain evidence="6">SCPEA02</strain>
    </source>
</reference>
<evidence type="ECO:0000256" key="3">
    <source>
        <dbReference type="ARBA" id="ARBA00022801"/>
    </source>
</evidence>
<dbReference type="RefSeq" id="WP_206729004.1">
    <property type="nucleotide sequence ID" value="NZ_CP071090.1"/>
</dbReference>
<name>A0ABX7PAJ9_9BACT</name>
<dbReference type="InterPro" id="IPR006439">
    <property type="entry name" value="HAD-SF_hydro_IA"/>
</dbReference>
<dbReference type="Proteomes" id="UP000662747">
    <property type="component" value="Chromosome"/>
</dbReference>
<dbReference type="EMBL" id="CP071090">
    <property type="protein sequence ID" value="QSQ27483.1"/>
    <property type="molecule type" value="Genomic_DNA"/>
</dbReference>
<dbReference type="InterPro" id="IPR051400">
    <property type="entry name" value="HAD-like_hydrolase"/>
</dbReference>
<dbReference type="PRINTS" id="PR00413">
    <property type="entry name" value="HADHALOGNASE"/>
</dbReference>
<accession>A0ABX7PAJ9</accession>
<evidence type="ECO:0000313" key="6">
    <source>
        <dbReference type="Proteomes" id="UP000662747"/>
    </source>
</evidence>
<evidence type="ECO:0000256" key="1">
    <source>
        <dbReference type="ARBA" id="ARBA00001946"/>
    </source>
</evidence>
<organism evidence="5 6">
    <name type="scientific">Pyxidicoccus parkwayensis</name>
    <dbReference type="NCBI Taxonomy" id="2813578"/>
    <lineage>
        <taxon>Bacteria</taxon>
        <taxon>Pseudomonadati</taxon>
        <taxon>Myxococcota</taxon>
        <taxon>Myxococcia</taxon>
        <taxon>Myxococcales</taxon>
        <taxon>Cystobacterineae</taxon>
        <taxon>Myxococcaceae</taxon>
        <taxon>Pyxidicoccus</taxon>
    </lineage>
</organism>
<sequence>MRPRAVFFDLDDTLIDRADAFARYVEYLFSRHAEAFPRATRAAVLAEVHALDRRGATDRTVFCKRVTETFPSLGLTPEALWQDMSTHIPMFVKPDEAVCSLVERLTRARQVAVVSNGSARVQHMKMRYARLFDLLSDTFLSGEVGAEKPDARIFQAALARVDRAPGDVLHVGDDPERDIAGAARLGMATCWVSHGRPWPYGLPPPTFTVERIVGDTGPIEEVLARWT</sequence>
<dbReference type="SFLD" id="SFLDS00003">
    <property type="entry name" value="Haloacid_Dehalogenase"/>
    <property type="match status" value="1"/>
</dbReference>
<dbReference type="NCBIfam" id="TIGR01549">
    <property type="entry name" value="HAD-SF-IA-v1"/>
    <property type="match status" value="1"/>
</dbReference>
<evidence type="ECO:0000313" key="5">
    <source>
        <dbReference type="EMBL" id="QSQ27483.1"/>
    </source>
</evidence>
<dbReference type="Gene3D" id="3.40.50.1000">
    <property type="entry name" value="HAD superfamily/HAD-like"/>
    <property type="match status" value="1"/>
</dbReference>
<dbReference type="PANTHER" id="PTHR46470">
    <property type="entry name" value="N-ACYLNEURAMINATE-9-PHOSPHATASE"/>
    <property type="match status" value="1"/>
</dbReference>
<dbReference type="Gene3D" id="1.20.120.710">
    <property type="entry name" value="Haloacid dehalogenase hydrolase-like domain"/>
    <property type="match status" value="1"/>
</dbReference>
<keyword evidence="2" id="KW-0479">Metal-binding</keyword>
<dbReference type="SUPFAM" id="SSF56784">
    <property type="entry name" value="HAD-like"/>
    <property type="match status" value="1"/>
</dbReference>
<dbReference type="InterPro" id="IPR036412">
    <property type="entry name" value="HAD-like_sf"/>
</dbReference>
<keyword evidence="6" id="KW-1185">Reference proteome</keyword>
<proteinExistence type="predicted"/>
<dbReference type="SFLD" id="SFLDG01129">
    <property type="entry name" value="C1.5:_HAD__Beta-PGM__Phosphata"/>
    <property type="match status" value="1"/>
</dbReference>